<gene>
    <name evidence="3" type="ORF">IB75_13040</name>
</gene>
<dbReference type="Proteomes" id="UP000028839">
    <property type="component" value="Unassembled WGS sequence"/>
</dbReference>
<dbReference type="Pfam" id="PF00072">
    <property type="entry name" value="Response_reg"/>
    <property type="match status" value="1"/>
</dbReference>
<dbReference type="SUPFAM" id="SSF52172">
    <property type="entry name" value="CheY-like"/>
    <property type="match status" value="1"/>
</dbReference>
<dbReference type="CDD" id="cd17557">
    <property type="entry name" value="REC_Rcp-like"/>
    <property type="match status" value="1"/>
</dbReference>
<organism evidence="3 4">
    <name type="scientific">Nitrosococcus oceani C-27</name>
    <dbReference type="NCBI Taxonomy" id="314279"/>
    <lineage>
        <taxon>Bacteria</taxon>
        <taxon>Pseudomonadati</taxon>
        <taxon>Pseudomonadota</taxon>
        <taxon>Gammaproteobacteria</taxon>
        <taxon>Chromatiales</taxon>
        <taxon>Chromatiaceae</taxon>
        <taxon>Nitrosococcus</taxon>
    </lineage>
</organism>
<sequence>MKGEILNILLVEDNPDHAELVMRSFQAHRVANCIHHVIHGEEALQYLFRQDIYSDPRTSPRPHVILLDLRLPRIDGLEILEIIRSSPEIKNIPVVVLTTSKAEQDVAKAYSKHINSYLVKPVDFEGFNRMMEDLGFYWLAWNHYPWSE</sequence>
<keyword evidence="1" id="KW-0597">Phosphoprotein</keyword>
<protein>
    <submittedName>
        <fullName evidence="3">Chemotaxis protein CheY</fullName>
    </submittedName>
</protein>
<feature type="domain" description="Response regulatory" evidence="2">
    <location>
        <begin position="7"/>
        <end position="135"/>
    </location>
</feature>
<evidence type="ECO:0000256" key="1">
    <source>
        <dbReference type="PROSITE-ProRule" id="PRU00169"/>
    </source>
</evidence>
<name>A0A0E2YZR3_9GAMM</name>
<dbReference type="InterPro" id="IPR011006">
    <property type="entry name" value="CheY-like_superfamily"/>
</dbReference>
<dbReference type="InterPro" id="IPR001789">
    <property type="entry name" value="Sig_transdc_resp-reg_receiver"/>
</dbReference>
<accession>A0A0E2YZR3</accession>
<dbReference type="AlphaFoldDB" id="A0A0E2YZR3"/>
<reference evidence="3 4" key="1">
    <citation type="submission" date="2014-07" db="EMBL/GenBank/DDBJ databases">
        <title>Comparative analysis of Nitrosococcus oceani genome inventories of strains from Pacific and Atlantic gyres.</title>
        <authorList>
            <person name="Lim C.K."/>
            <person name="Wang L."/>
            <person name="Sayavedra-Soto L.A."/>
            <person name="Klotz M.G."/>
        </authorList>
    </citation>
    <scope>NUCLEOTIDE SEQUENCE [LARGE SCALE GENOMIC DNA]</scope>
    <source>
        <strain evidence="3 4">C-27</strain>
    </source>
</reference>
<dbReference type="PANTHER" id="PTHR44520">
    <property type="entry name" value="RESPONSE REGULATOR RCP1-RELATED"/>
    <property type="match status" value="1"/>
</dbReference>
<dbReference type="HOGENOM" id="CLU_000445_69_17_6"/>
<dbReference type="PROSITE" id="PS50110">
    <property type="entry name" value="RESPONSE_REGULATORY"/>
    <property type="match status" value="1"/>
</dbReference>
<dbReference type="InterPro" id="IPR052893">
    <property type="entry name" value="TCS_response_regulator"/>
</dbReference>
<proteinExistence type="predicted"/>
<dbReference type="GO" id="GO:0000160">
    <property type="term" value="P:phosphorelay signal transduction system"/>
    <property type="evidence" value="ECO:0007669"/>
    <property type="project" value="InterPro"/>
</dbReference>
<dbReference type="EMBL" id="JPGN01000075">
    <property type="protein sequence ID" value="KFI18704.1"/>
    <property type="molecule type" value="Genomic_DNA"/>
</dbReference>
<dbReference type="OrthoDB" id="9793549at2"/>
<dbReference type="PANTHER" id="PTHR44520:SF2">
    <property type="entry name" value="RESPONSE REGULATOR RCP1"/>
    <property type="match status" value="1"/>
</dbReference>
<evidence type="ECO:0000259" key="2">
    <source>
        <dbReference type="PROSITE" id="PS50110"/>
    </source>
</evidence>
<evidence type="ECO:0000313" key="3">
    <source>
        <dbReference type="EMBL" id="KFI18704.1"/>
    </source>
</evidence>
<evidence type="ECO:0000313" key="4">
    <source>
        <dbReference type="Proteomes" id="UP000028839"/>
    </source>
</evidence>
<dbReference type="SMART" id="SM00448">
    <property type="entry name" value="REC"/>
    <property type="match status" value="1"/>
</dbReference>
<comment type="caution">
    <text evidence="3">The sequence shown here is derived from an EMBL/GenBank/DDBJ whole genome shotgun (WGS) entry which is preliminary data.</text>
</comment>
<dbReference type="Gene3D" id="3.40.50.2300">
    <property type="match status" value="1"/>
</dbReference>
<feature type="modified residue" description="4-aspartylphosphate" evidence="1">
    <location>
        <position position="68"/>
    </location>
</feature>